<dbReference type="AlphaFoldDB" id="Q2NAV5"/>
<name>Q2NAV5_ERYLH</name>
<dbReference type="HOGENOM" id="CLU_3381825_0_0_5"/>
<dbReference type="KEGG" id="eli:ELI_05470"/>
<organism evidence="1 2">
    <name type="scientific">Erythrobacter litoralis (strain HTCC2594)</name>
    <dbReference type="NCBI Taxonomy" id="314225"/>
    <lineage>
        <taxon>Bacteria</taxon>
        <taxon>Pseudomonadati</taxon>
        <taxon>Pseudomonadota</taxon>
        <taxon>Alphaproteobacteria</taxon>
        <taxon>Sphingomonadales</taxon>
        <taxon>Erythrobacteraceae</taxon>
        <taxon>Erythrobacter/Porphyrobacter group</taxon>
        <taxon>Erythrobacter</taxon>
    </lineage>
</organism>
<dbReference type="Proteomes" id="UP000008808">
    <property type="component" value="Chromosome"/>
</dbReference>
<accession>Q2NAV5</accession>
<protein>
    <submittedName>
        <fullName evidence="1">Uncharacterized protein</fullName>
    </submittedName>
</protein>
<gene>
    <name evidence="1" type="ordered locus">ELI_05470</name>
</gene>
<evidence type="ECO:0000313" key="2">
    <source>
        <dbReference type="Proteomes" id="UP000008808"/>
    </source>
</evidence>
<dbReference type="STRING" id="314225.ELI_05470"/>
<sequence>MISGVSVVWSKVADTLGRVARRYRTPDVTPKGV</sequence>
<dbReference type="EMBL" id="CP000157">
    <property type="protein sequence ID" value="ABC63186.1"/>
    <property type="molecule type" value="Genomic_DNA"/>
</dbReference>
<keyword evidence="2" id="KW-1185">Reference proteome</keyword>
<reference evidence="2" key="1">
    <citation type="journal article" date="2009" name="J. Bacteriol.">
        <title>Complete genome sequence of Erythrobacter litoralis HTCC2594.</title>
        <authorList>
            <person name="Oh H.M."/>
            <person name="Giovannoni S.J."/>
            <person name="Ferriera S."/>
            <person name="Johnson J."/>
            <person name="Cho J.C."/>
        </authorList>
    </citation>
    <scope>NUCLEOTIDE SEQUENCE [LARGE SCALE GENOMIC DNA]</scope>
    <source>
        <strain evidence="2">HTCC2594</strain>
    </source>
</reference>
<proteinExistence type="predicted"/>
<evidence type="ECO:0000313" key="1">
    <source>
        <dbReference type="EMBL" id="ABC63186.1"/>
    </source>
</evidence>